<dbReference type="EMBL" id="LR130778">
    <property type="protein sequence ID" value="VDN46642.1"/>
    <property type="molecule type" value="Genomic_DNA"/>
</dbReference>
<protein>
    <submittedName>
        <fullName evidence="2">AAA family ATPase</fullName>
    </submittedName>
</protein>
<organism evidence="2 3">
    <name type="scientific">Petrocella atlantisensis</name>
    <dbReference type="NCBI Taxonomy" id="2173034"/>
    <lineage>
        <taxon>Bacteria</taxon>
        <taxon>Bacillati</taxon>
        <taxon>Bacillota</taxon>
        <taxon>Clostridia</taxon>
        <taxon>Lachnospirales</taxon>
        <taxon>Vallitaleaceae</taxon>
        <taxon>Petrocella</taxon>
    </lineage>
</organism>
<dbReference type="PANTHER" id="PTHR30595:SF6">
    <property type="entry name" value="SCHLAFEN ALBA-2 DOMAIN-CONTAINING PROTEIN"/>
    <property type="match status" value="1"/>
</dbReference>
<proteinExistence type="predicted"/>
<dbReference type="InterPro" id="IPR036390">
    <property type="entry name" value="WH_DNA-bd_sf"/>
</dbReference>
<dbReference type="InterPro" id="IPR038475">
    <property type="entry name" value="RecG_C_sf"/>
</dbReference>
<dbReference type="Gene3D" id="3.30.565.60">
    <property type="match status" value="1"/>
</dbReference>
<dbReference type="RefSeq" id="WP_125136119.1">
    <property type="nucleotide sequence ID" value="NZ_LR130778.1"/>
</dbReference>
<evidence type="ECO:0000313" key="3">
    <source>
        <dbReference type="Proteomes" id="UP000279029"/>
    </source>
</evidence>
<dbReference type="KEGG" id="cbar:PATL70BA_0773"/>
<accession>A0A3P7RV73</accession>
<keyword evidence="3" id="KW-1185">Reference proteome</keyword>
<dbReference type="AlphaFoldDB" id="A0A3P7RV73"/>
<dbReference type="InterPro" id="IPR038461">
    <property type="entry name" value="Schlafen_AlbA_2_dom_sf"/>
</dbReference>
<dbReference type="SUPFAM" id="SSF46785">
    <property type="entry name" value="Winged helix' DNA-binding domain"/>
    <property type="match status" value="1"/>
</dbReference>
<name>A0A3P7RV73_9FIRM</name>
<feature type="domain" description="Schlafen AlbA-2" evidence="1">
    <location>
        <begin position="4"/>
        <end position="116"/>
    </location>
</feature>
<dbReference type="Pfam" id="PF13749">
    <property type="entry name" value="HATPase_c_4"/>
    <property type="match status" value="1"/>
</dbReference>
<evidence type="ECO:0000313" key="2">
    <source>
        <dbReference type="EMBL" id="VDN46642.1"/>
    </source>
</evidence>
<reference evidence="2 3" key="1">
    <citation type="submission" date="2018-09" db="EMBL/GenBank/DDBJ databases">
        <authorList>
            <person name="Postec A."/>
        </authorList>
    </citation>
    <scope>NUCLEOTIDE SEQUENCE [LARGE SCALE GENOMIC DNA]</scope>
    <source>
        <strain evidence="2">70B-A</strain>
    </source>
</reference>
<evidence type="ECO:0000259" key="1">
    <source>
        <dbReference type="Pfam" id="PF04326"/>
    </source>
</evidence>
<dbReference type="Gene3D" id="3.30.950.30">
    <property type="entry name" value="Schlafen, AAA domain"/>
    <property type="match status" value="1"/>
</dbReference>
<dbReference type="PANTHER" id="PTHR30595">
    <property type="entry name" value="GLPR-RELATED TRANSCRIPTIONAL REPRESSOR"/>
    <property type="match status" value="1"/>
</dbReference>
<dbReference type="InterPro" id="IPR007421">
    <property type="entry name" value="Schlafen_AlbA_2_dom"/>
</dbReference>
<sequence>MYIESEQVELKREYTRDIIKEIIAFLNTKGGHIYIGIGDNGDVLGVDDIDKVMNQLSGAIHDSIRPDAKIFIGIEIIEQDVICINVKEGSVKPYYIQGKGLRPEGVYVRLGSASVPSSEAGIKQMLIAATNVSFELMPCSNQELIFSTAKKVFNENQLTFSTSDYRKLNIVDENNRYTNIGMIISDQCEHSIKVAVFGEEDEFEFIDRREFKGSVFSVLKDTLQYLDLNNHLHSEIIEYQRIEQNDYNKEVIREGLLNAIIHRDYSFSGSILISIYRNRMEITSLGGLVYGLSFNDIGAGISQSRNAGLASIFYRLKYIEAYGTGIRKIRREFKEFELSELIEVTDNTFKLILWNKNMPKRKGAYEENEVREEIGSYPAVNDEEMEILRLLEKKPTITRVDVQKQLEIGQTKAGLLLTQLLQKAILVREGKGKKTVYRIRKS</sequence>
<gene>
    <name evidence="2" type="ORF">PATL70BA_0773</name>
</gene>
<dbReference type="OrthoDB" id="9807907at2"/>
<dbReference type="Proteomes" id="UP000279029">
    <property type="component" value="Chromosome"/>
</dbReference>
<dbReference type="Pfam" id="PF04326">
    <property type="entry name" value="SLFN_AlbA_2"/>
    <property type="match status" value="1"/>
</dbReference>